<dbReference type="GO" id="GO:0008236">
    <property type="term" value="F:serine-type peptidase activity"/>
    <property type="evidence" value="ECO:0007669"/>
    <property type="project" value="UniProtKB-KW"/>
</dbReference>
<dbReference type="GO" id="GO:0007165">
    <property type="term" value="P:signal transduction"/>
    <property type="evidence" value="ECO:0007669"/>
    <property type="project" value="TreeGrafter"/>
</dbReference>
<gene>
    <name evidence="8" type="ORF">COV29_01470</name>
</gene>
<keyword evidence="6" id="KW-1133">Transmembrane helix</keyword>
<dbReference type="GO" id="GO:0004175">
    <property type="term" value="F:endopeptidase activity"/>
    <property type="evidence" value="ECO:0007669"/>
    <property type="project" value="TreeGrafter"/>
</dbReference>
<dbReference type="SMART" id="SM00245">
    <property type="entry name" value="TSPc"/>
    <property type="match status" value="1"/>
</dbReference>
<evidence type="ECO:0000256" key="3">
    <source>
        <dbReference type="ARBA" id="ARBA00022801"/>
    </source>
</evidence>
<keyword evidence="6" id="KW-0472">Membrane</keyword>
<keyword evidence="4 5" id="KW-0720">Serine protease</keyword>
<dbReference type="PANTHER" id="PTHR32060:SF30">
    <property type="entry name" value="CARBOXY-TERMINAL PROCESSING PROTEASE CTPA"/>
    <property type="match status" value="1"/>
</dbReference>
<dbReference type="CDD" id="cd06782">
    <property type="entry name" value="cpPDZ_CPP-like"/>
    <property type="match status" value="1"/>
</dbReference>
<evidence type="ECO:0000313" key="8">
    <source>
        <dbReference type="EMBL" id="PJE50929.1"/>
    </source>
</evidence>
<reference evidence="8 9" key="1">
    <citation type="submission" date="2017-09" db="EMBL/GenBank/DDBJ databases">
        <title>Depth-based differentiation of microbial function through sediment-hosted aquifers and enrichment of novel symbionts in the deep terrestrial subsurface.</title>
        <authorList>
            <person name="Probst A.J."/>
            <person name="Ladd B."/>
            <person name="Jarett J.K."/>
            <person name="Geller-Mcgrath D.E."/>
            <person name="Sieber C.M."/>
            <person name="Emerson J.B."/>
            <person name="Anantharaman K."/>
            <person name="Thomas B.C."/>
            <person name="Malmstrom R."/>
            <person name="Stieglmeier M."/>
            <person name="Klingl A."/>
            <person name="Woyke T."/>
            <person name="Ryan C.M."/>
            <person name="Banfield J.F."/>
        </authorList>
    </citation>
    <scope>NUCLEOTIDE SEQUENCE [LARGE SCALE GENOMIC DNA]</scope>
    <source>
        <strain evidence="8">CG10_big_fil_rev_8_21_14_0_10_36_16</strain>
    </source>
</reference>
<dbReference type="GO" id="GO:0030288">
    <property type="term" value="C:outer membrane-bounded periplasmic space"/>
    <property type="evidence" value="ECO:0007669"/>
    <property type="project" value="TreeGrafter"/>
</dbReference>
<dbReference type="InterPro" id="IPR036034">
    <property type="entry name" value="PDZ_sf"/>
</dbReference>
<keyword evidence="3 5" id="KW-0378">Hydrolase</keyword>
<dbReference type="Pfam" id="PF03572">
    <property type="entry name" value="Peptidase_S41"/>
    <property type="match status" value="1"/>
</dbReference>
<accession>A0A2J0QAV8</accession>
<dbReference type="SUPFAM" id="SSF50156">
    <property type="entry name" value="PDZ domain-like"/>
    <property type="match status" value="1"/>
</dbReference>
<dbReference type="InterPro" id="IPR004447">
    <property type="entry name" value="Peptidase_S41A"/>
</dbReference>
<dbReference type="Proteomes" id="UP000228496">
    <property type="component" value="Unassembled WGS sequence"/>
</dbReference>
<evidence type="ECO:0000256" key="5">
    <source>
        <dbReference type="RuleBase" id="RU004404"/>
    </source>
</evidence>
<dbReference type="EMBL" id="PCXQ01000004">
    <property type="protein sequence ID" value="PJE50929.1"/>
    <property type="molecule type" value="Genomic_DNA"/>
</dbReference>
<dbReference type="Gene3D" id="2.30.42.10">
    <property type="match status" value="1"/>
</dbReference>
<comment type="similarity">
    <text evidence="1 5">Belongs to the peptidase S41A family.</text>
</comment>
<dbReference type="InterPro" id="IPR005151">
    <property type="entry name" value="Tail-specific_protease"/>
</dbReference>
<dbReference type="AlphaFoldDB" id="A0A2J0QAV8"/>
<protein>
    <recommendedName>
        <fullName evidence="7">PDZ domain-containing protein</fullName>
    </recommendedName>
</protein>
<dbReference type="SMART" id="SM00228">
    <property type="entry name" value="PDZ"/>
    <property type="match status" value="1"/>
</dbReference>
<evidence type="ECO:0000256" key="4">
    <source>
        <dbReference type="ARBA" id="ARBA00022825"/>
    </source>
</evidence>
<dbReference type="Gene3D" id="3.90.226.10">
    <property type="entry name" value="2-enoyl-CoA Hydratase, Chain A, domain 1"/>
    <property type="match status" value="1"/>
</dbReference>
<keyword evidence="2 5" id="KW-0645">Protease</keyword>
<dbReference type="FunFam" id="2.30.42.10:FF:000063">
    <property type="entry name" value="Peptidase, S41 family"/>
    <property type="match status" value="1"/>
</dbReference>
<dbReference type="GO" id="GO:0006508">
    <property type="term" value="P:proteolysis"/>
    <property type="evidence" value="ECO:0007669"/>
    <property type="project" value="UniProtKB-KW"/>
</dbReference>
<dbReference type="InterPro" id="IPR029045">
    <property type="entry name" value="ClpP/crotonase-like_dom_sf"/>
</dbReference>
<dbReference type="NCBIfam" id="TIGR00225">
    <property type="entry name" value="prc"/>
    <property type="match status" value="1"/>
</dbReference>
<evidence type="ECO:0000313" key="9">
    <source>
        <dbReference type="Proteomes" id="UP000228496"/>
    </source>
</evidence>
<proteinExistence type="inferred from homology"/>
<name>A0A2J0QAV8_9BACT</name>
<dbReference type="SUPFAM" id="SSF52096">
    <property type="entry name" value="ClpP/crotonase"/>
    <property type="match status" value="1"/>
</dbReference>
<dbReference type="InterPro" id="IPR001478">
    <property type="entry name" value="PDZ"/>
</dbReference>
<sequence length="402" mass="43789">MNLFIKRAILPIVIIVSLSVGFFAGTFYQKSQEPLPILRTLVNKDKGQPDGLDFSLYWDAWEVLHDKYVDKNELNTQDLLYGSIEGLVNAVGDPFTNFLRPKASEEFSKEIEGSFGGIGIEIGIRDDILTVIAPLPDTPAEQAGLKAKDKIIKIDGKETFNMDISEAVNLIRGKKGTSVILSIARDGLSGLKDIEVVRGDIKIPTVKWEMVGDQTAHIRLFVFNNNAASDFDRISKEVLNSGAKRVILDLRNNPGGLLDKAVNIAGHFLDPDSVVLREEFASGRENLFRSSGEPNLVFIPTVVLINGGSASASEIIAGALRDNKGITIVGETSFGKGSVQQVDDLSDGSSIKITIARWLTPNGISIDKNGIVPDVEVERTEEDINNDSDPQLDKAIETVESL</sequence>
<feature type="transmembrane region" description="Helical" evidence="6">
    <location>
        <begin position="9"/>
        <end position="28"/>
    </location>
</feature>
<dbReference type="Gene3D" id="3.30.750.44">
    <property type="match status" value="1"/>
</dbReference>
<organism evidence="8 9">
    <name type="scientific">Candidatus Yanofskybacteria bacterium CG10_big_fil_rev_8_21_14_0_10_36_16</name>
    <dbReference type="NCBI Taxonomy" id="1975096"/>
    <lineage>
        <taxon>Bacteria</taxon>
        <taxon>Candidatus Yanofskyibacteriota</taxon>
    </lineage>
</organism>
<feature type="domain" description="PDZ" evidence="7">
    <location>
        <begin position="104"/>
        <end position="172"/>
    </location>
</feature>
<evidence type="ECO:0000256" key="2">
    <source>
        <dbReference type="ARBA" id="ARBA00022670"/>
    </source>
</evidence>
<dbReference type="PANTHER" id="PTHR32060">
    <property type="entry name" value="TAIL-SPECIFIC PROTEASE"/>
    <property type="match status" value="1"/>
</dbReference>
<evidence type="ECO:0000256" key="6">
    <source>
        <dbReference type="SAM" id="Phobius"/>
    </source>
</evidence>
<keyword evidence="6" id="KW-0812">Transmembrane</keyword>
<comment type="caution">
    <text evidence="8">The sequence shown here is derived from an EMBL/GenBank/DDBJ whole genome shotgun (WGS) entry which is preliminary data.</text>
</comment>
<dbReference type="InterPro" id="IPR041489">
    <property type="entry name" value="PDZ_6"/>
</dbReference>
<dbReference type="PROSITE" id="PS50106">
    <property type="entry name" value="PDZ"/>
    <property type="match status" value="1"/>
</dbReference>
<dbReference type="Pfam" id="PF17820">
    <property type="entry name" value="PDZ_6"/>
    <property type="match status" value="1"/>
</dbReference>
<dbReference type="CDD" id="cd07560">
    <property type="entry name" value="Peptidase_S41_CPP"/>
    <property type="match status" value="1"/>
</dbReference>
<evidence type="ECO:0000259" key="7">
    <source>
        <dbReference type="PROSITE" id="PS50106"/>
    </source>
</evidence>
<evidence type="ECO:0000256" key="1">
    <source>
        <dbReference type="ARBA" id="ARBA00009179"/>
    </source>
</evidence>